<evidence type="ECO:0000256" key="1">
    <source>
        <dbReference type="ARBA" id="ARBA00004141"/>
    </source>
</evidence>
<evidence type="ECO:0000313" key="8">
    <source>
        <dbReference type="Proteomes" id="UP001306508"/>
    </source>
</evidence>
<dbReference type="Proteomes" id="UP001306508">
    <property type="component" value="Unassembled WGS sequence"/>
</dbReference>
<dbReference type="GO" id="GO:0016020">
    <property type="term" value="C:membrane"/>
    <property type="evidence" value="ECO:0007669"/>
    <property type="project" value="UniProtKB-SubCell"/>
</dbReference>
<accession>A0AAN7W1P5</accession>
<comment type="caution">
    <text evidence="7">The sequence shown here is derived from an EMBL/GenBank/DDBJ whole genome shotgun (WGS) entry which is preliminary data.</text>
</comment>
<evidence type="ECO:0000256" key="4">
    <source>
        <dbReference type="ARBA" id="ARBA00022989"/>
    </source>
</evidence>
<comment type="subcellular location">
    <subcellularLocation>
        <location evidence="1">Membrane</location>
        <topology evidence="1">Multi-pass membrane protein</topology>
    </subcellularLocation>
</comment>
<dbReference type="EMBL" id="JAWIZZ010000047">
    <property type="protein sequence ID" value="KAK5779389.1"/>
    <property type="molecule type" value="Genomic_DNA"/>
</dbReference>
<feature type="transmembrane region" description="Helical" evidence="6">
    <location>
        <begin position="29"/>
        <end position="53"/>
    </location>
</feature>
<gene>
    <name evidence="7" type="ORF">RI543_003280</name>
</gene>
<dbReference type="Pfam" id="PF13520">
    <property type="entry name" value="AA_permease_2"/>
    <property type="match status" value="1"/>
</dbReference>
<evidence type="ECO:0000256" key="3">
    <source>
        <dbReference type="ARBA" id="ARBA00022692"/>
    </source>
</evidence>
<dbReference type="PANTHER" id="PTHR45649">
    <property type="entry name" value="AMINO-ACID PERMEASE BAT1"/>
    <property type="match status" value="1"/>
</dbReference>
<evidence type="ECO:0000256" key="5">
    <source>
        <dbReference type="ARBA" id="ARBA00023136"/>
    </source>
</evidence>
<proteinExistence type="predicted"/>
<feature type="transmembrane region" description="Helical" evidence="6">
    <location>
        <begin position="83"/>
        <end position="109"/>
    </location>
</feature>
<keyword evidence="4 6" id="KW-1133">Transmembrane helix</keyword>
<reference evidence="8" key="1">
    <citation type="submission" date="2023-07" db="EMBL/GenBank/DDBJ databases">
        <title>A draft genome of Kazachstania heterogenica Y-27499.</title>
        <authorList>
            <person name="Donic C."/>
            <person name="Kralova J.S."/>
            <person name="Fidel L."/>
            <person name="Ben-Dor S."/>
            <person name="Jung S."/>
        </authorList>
    </citation>
    <scope>NUCLEOTIDE SEQUENCE [LARGE SCALE GENOMIC DNA]</scope>
    <source>
        <strain evidence="8">Y27499</strain>
    </source>
</reference>
<evidence type="ECO:0000256" key="2">
    <source>
        <dbReference type="ARBA" id="ARBA00022448"/>
    </source>
</evidence>
<dbReference type="PANTHER" id="PTHR45649:SF6">
    <property type="entry name" value="GABA-SPECIFIC PERMEASE"/>
    <property type="match status" value="1"/>
</dbReference>
<name>A0AAN7W1P5_9SACH</name>
<sequence length="232" mass="25963">MPAVWTIGSFDSCVHQSEEVKDAKKSVPIGILVSISVCWILGWLMLICICACMSNDIEHVVNNLYGFAMAQVIYDSLGRNWAIAFMSLMAFCQFLMGSSILTAVSRQVWAFVRDDGFPMSHYIKKVDKKYSVPFIAIFTVCCGSLVLGLLCLIDNAATSALFSLSVAGNNLAWSMPTFMRLTWGRDLFRPGPFYLGKFLSPIAVWISIFLRHEQYEDEVGQNVIDQILSNQI</sequence>
<dbReference type="Gene3D" id="1.20.1740.10">
    <property type="entry name" value="Amino acid/polyamine transporter I"/>
    <property type="match status" value="1"/>
</dbReference>
<organism evidence="7 8">
    <name type="scientific">Arxiozyma heterogenica</name>
    <dbReference type="NCBI Taxonomy" id="278026"/>
    <lineage>
        <taxon>Eukaryota</taxon>
        <taxon>Fungi</taxon>
        <taxon>Dikarya</taxon>
        <taxon>Ascomycota</taxon>
        <taxon>Saccharomycotina</taxon>
        <taxon>Saccharomycetes</taxon>
        <taxon>Saccharomycetales</taxon>
        <taxon>Saccharomycetaceae</taxon>
        <taxon>Arxiozyma</taxon>
    </lineage>
</organism>
<dbReference type="GO" id="GO:0022857">
    <property type="term" value="F:transmembrane transporter activity"/>
    <property type="evidence" value="ECO:0007669"/>
    <property type="project" value="InterPro"/>
</dbReference>
<protein>
    <submittedName>
        <fullName evidence="7">Uncharacterized protein</fullName>
    </submittedName>
</protein>
<dbReference type="AlphaFoldDB" id="A0AAN7W1P5"/>
<dbReference type="InterPro" id="IPR002293">
    <property type="entry name" value="AA/rel_permease1"/>
</dbReference>
<evidence type="ECO:0000256" key="6">
    <source>
        <dbReference type="SAM" id="Phobius"/>
    </source>
</evidence>
<keyword evidence="3 6" id="KW-0812">Transmembrane</keyword>
<evidence type="ECO:0000313" key="7">
    <source>
        <dbReference type="EMBL" id="KAK5779389.1"/>
    </source>
</evidence>
<feature type="transmembrane region" description="Helical" evidence="6">
    <location>
        <begin position="130"/>
        <end position="150"/>
    </location>
</feature>
<keyword evidence="5 6" id="KW-0472">Membrane</keyword>
<keyword evidence="2" id="KW-0813">Transport</keyword>
<keyword evidence="8" id="KW-1185">Reference proteome</keyword>